<protein>
    <submittedName>
        <fullName evidence="1">Uncharacterized protein</fullName>
    </submittedName>
</protein>
<sequence length="74" mass="8556">MANTETNDMKVQASQFFTLKIYLHRRRRPIELDGLTQDEVNNFNANATAKMFVKYGPVLIRTEAIDYVVIIPSH</sequence>
<organism evidence="1">
    <name type="scientific">Phage sp. ctqZP6</name>
    <dbReference type="NCBI Taxonomy" id="2828010"/>
    <lineage>
        <taxon>Viruses</taxon>
    </lineage>
</organism>
<name>A0A8S5SHW3_9VIRU</name>
<accession>A0A8S5SHW3</accession>
<proteinExistence type="predicted"/>
<dbReference type="EMBL" id="BK032598">
    <property type="protein sequence ID" value="DAF50636.1"/>
    <property type="molecule type" value="Genomic_DNA"/>
</dbReference>
<reference evidence="1" key="1">
    <citation type="journal article" date="2021" name="Proc. Natl. Acad. Sci. U.S.A.">
        <title>A Catalog of Tens of Thousands of Viruses from Human Metagenomes Reveals Hidden Associations with Chronic Diseases.</title>
        <authorList>
            <person name="Tisza M.J."/>
            <person name="Buck C.B."/>
        </authorList>
    </citation>
    <scope>NUCLEOTIDE SEQUENCE</scope>
    <source>
        <strain evidence="1">CtqZP6</strain>
    </source>
</reference>
<evidence type="ECO:0000313" key="1">
    <source>
        <dbReference type="EMBL" id="DAF50636.1"/>
    </source>
</evidence>